<dbReference type="AlphaFoldDB" id="A0A2P5FJI8"/>
<dbReference type="InParanoid" id="A0A2P5FJI8"/>
<proteinExistence type="predicted"/>
<dbReference type="EMBL" id="JXTC01000028">
    <property type="protein sequence ID" value="PON97947.1"/>
    <property type="molecule type" value="Genomic_DNA"/>
</dbReference>
<evidence type="ECO:0000313" key="2">
    <source>
        <dbReference type="Proteomes" id="UP000237000"/>
    </source>
</evidence>
<name>A0A2P5FJI8_TREOI</name>
<protein>
    <submittedName>
        <fullName evidence="1">Uncharacterized protein</fullName>
    </submittedName>
</protein>
<reference evidence="2" key="1">
    <citation type="submission" date="2016-06" db="EMBL/GenBank/DDBJ databases">
        <title>Parallel loss of symbiosis genes in relatives of nitrogen-fixing non-legume Parasponia.</title>
        <authorList>
            <person name="Van Velzen R."/>
            <person name="Holmer R."/>
            <person name="Bu F."/>
            <person name="Rutten L."/>
            <person name="Van Zeijl A."/>
            <person name="Liu W."/>
            <person name="Santuari L."/>
            <person name="Cao Q."/>
            <person name="Sharma T."/>
            <person name="Shen D."/>
            <person name="Roswanjaya Y."/>
            <person name="Wardhani T."/>
            <person name="Kalhor M.S."/>
            <person name="Jansen J."/>
            <person name="Van den Hoogen J."/>
            <person name="Gungor B."/>
            <person name="Hartog M."/>
            <person name="Hontelez J."/>
            <person name="Verver J."/>
            <person name="Yang W.-C."/>
            <person name="Schijlen E."/>
            <person name="Repin R."/>
            <person name="Schilthuizen M."/>
            <person name="Schranz E."/>
            <person name="Heidstra R."/>
            <person name="Miyata K."/>
            <person name="Fedorova E."/>
            <person name="Kohlen W."/>
            <person name="Bisseling T."/>
            <person name="Smit S."/>
            <person name="Geurts R."/>
        </authorList>
    </citation>
    <scope>NUCLEOTIDE SEQUENCE [LARGE SCALE GENOMIC DNA]</scope>
    <source>
        <strain evidence="2">cv. RG33-2</strain>
    </source>
</reference>
<keyword evidence="2" id="KW-1185">Reference proteome</keyword>
<gene>
    <name evidence="1" type="ORF">TorRG33x02_062620</name>
</gene>
<dbReference type="Proteomes" id="UP000237000">
    <property type="component" value="Unassembled WGS sequence"/>
</dbReference>
<comment type="caution">
    <text evidence="1">The sequence shown here is derived from an EMBL/GenBank/DDBJ whole genome shotgun (WGS) entry which is preliminary data.</text>
</comment>
<evidence type="ECO:0000313" key="1">
    <source>
        <dbReference type="EMBL" id="PON97947.1"/>
    </source>
</evidence>
<organism evidence="1 2">
    <name type="scientific">Trema orientale</name>
    <name type="common">Charcoal tree</name>
    <name type="synonym">Celtis orientalis</name>
    <dbReference type="NCBI Taxonomy" id="63057"/>
    <lineage>
        <taxon>Eukaryota</taxon>
        <taxon>Viridiplantae</taxon>
        <taxon>Streptophyta</taxon>
        <taxon>Embryophyta</taxon>
        <taxon>Tracheophyta</taxon>
        <taxon>Spermatophyta</taxon>
        <taxon>Magnoliopsida</taxon>
        <taxon>eudicotyledons</taxon>
        <taxon>Gunneridae</taxon>
        <taxon>Pentapetalae</taxon>
        <taxon>rosids</taxon>
        <taxon>fabids</taxon>
        <taxon>Rosales</taxon>
        <taxon>Cannabaceae</taxon>
        <taxon>Trema</taxon>
    </lineage>
</organism>
<sequence length="103" mass="10938">MLAHQNPNANSSASALITPYLSLSSSSSSNLFCYSVITCLNTISHGDGHILVHTGPTLKPIVILPPPPQQFQILDSNSCISEPDIDGIALGPLGIWLLVDCHF</sequence>
<accession>A0A2P5FJI8</accession>